<dbReference type="PANTHER" id="PTHR41533">
    <property type="entry name" value="L,D-TRANSPEPTIDASE HI_1667-RELATED"/>
    <property type="match status" value="1"/>
</dbReference>
<accession>A0ABP6VC15</accession>
<comment type="similarity">
    <text evidence="2">Belongs to the YkuD family.</text>
</comment>
<dbReference type="CDD" id="cd16913">
    <property type="entry name" value="YkuD_like"/>
    <property type="match status" value="1"/>
</dbReference>
<dbReference type="InterPro" id="IPR038063">
    <property type="entry name" value="Transpep_catalytic_dom"/>
</dbReference>
<gene>
    <name evidence="9" type="ORF">GCM10022394_10380</name>
</gene>
<organism evidence="9 10">
    <name type="scientific">Zobellella aerophila</name>
    <dbReference type="NCBI Taxonomy" id="870480"/>
    <lineage>
        <taxon>Bacteria</taxon>
        <taxon>Pseudomonadati</taxon>
        <taxon>Pseudomonadota</taxon>
        <taxon>Gammaproteobacteria</taxon>
        <taxon>Aeromonadales</taxon>
        <taxon>Aeromonadaceae</taxon>
        <taxon>Zobellella</taxon>
    </lineage>
</organism>
<keyword evidence="5 7" id="KW-0573">Peptidoglycan synthesis</keyword>
<evidence type="ECO:0000256" key="5">
    <source>
        <dbReference type="ARBA" id="ARBA00022984"/>
    </source>
</evidence>
<dbReference type="InterPro" id="IPR036366">
    <property type="entry name" value="PGBDSf"/>
</dbReference>
<keyword evidence="6 7" id="KW-0961">Cell wall biogenesis/degradation</keyword>
<reference evidence="10" key="1">
    <citation type="journal article" date="2019" name="Int. J. Syst. Evol. Microbiol.">
        <title>The Global Catalogue of Microorganisms (GCM) 10K type strain sequencing project: providing services to taxonomists for standard genome sequencing and annotation.</title>
        <authorList>
            <consortium name="The Broad Institute Genomics Platform"/>
            <consortium name="The Broad Institute Genome Sequencing Center for Infectious Disease"/>
            <person name="Wu L."/>
            <person name="Ma J."/>
        </authorList>
    </citation>
    <scope>NUCLEOTIDE SEQUENCE [LARGE SCALE GENOMIC DNA]</scope>
    <source>
        <strain evidence="10">JCM 17110</strain>
    </source>
</reference>
<feature type="active site" description="Proton donor/acceptor" evidence="7">
    <location>
        <position position="360"/>
    </location>
</feature>
<keyword evidence="10" id="KW-1185">Reference proteome</keyword>
<dbReference type="Gene3D" id="2.40.440.10">
    <property type="entry name" value="L,D-transpeptidase catalytic domain-like"/>
    <property type="match status" value="1"/>
</dbReference>
<feature type="domain" description="L,D-TPase catalytic" evidence="8">
    <location>
        <begin position="229"/>
        <end position="407"/>
    </location>
</feature>
<evidence type="ECO:0000256" key="4">
    <source>
        <dbReference type="ARBA" id="ARBA00022960"/>
    </source>
</evidence>
<dbReference type="Proteomes" id="UP001500795">
    <property type="component" value="Unassembled WGS sequence"/>
</dbReference>
<evidence type="ECO:0000256" key="6">
    <source>
        <dbReference type="ARBA" id="ARBA00023316"/>
    </source>
</evidence>
<protein>
    <recommendedName>
        <fullName evidence="8">L,D-TPase catalytic domain-containing protein</fullName>
    </recommendedName>
</protein>
<dbReference type="EMBL" id="BAABCX010000001">
    <property type="protein sequence ID" value="GAA3532961.1"/>
    <property type="molecule type" value="Genomic_DNA"/>
</dbReference>
<dbReference type="SUPFAM" id="SSF141523">
    <property type="entry name" value="L,D-transpeptidase catalytic domain-like"/>
    <property type="match status" value="1"/>
</dbReference>
<feature type="active site" description="Nucleophile" evidence="7">
    <location>
        <position position="379"/>
    </location>
</feature>
<dbReference type="PANTHER" id="PTHR41533:SF2">
    <property type="entry name" value="BLR7131 PROTEIN"/>
    <property type="match status" value="1"/>
</dbReference>
<dbReference type="InterPro" id="IPR036365">
    <property type="entry name" value="PGBD-like_sf"/>
</dbReference>
<comment type="caution">
    <text evidence="9">The sequence shown here is derived from an EMBL/GenBank/DDBJ whole genome shotgun (WGS) entry which is preliminary data.</text>
</comment>
<keyword evidence="3" id="KW-0808">Transferase</keyword>
<comment type="pathway">
    <text evidence="1 7">Cell wall biogenesis; peptidoglycan biosynthesis.</text>
</comment>
<sequence length="441" mass="50412">MMLRLIIILLGLLCLPVRAQGEMLWHHNGELNRAGQTLTQLLLPEESAFAALSVAEKDRWLTREWRQILNRRQRFSQLPLSTEWGLAGFESAWSAGKLDDYMARQVPDYPGYQKLKRHYHILAGSRSYTRLPPGPEVRPGERDRAIPALRQRLAELGYRLPEPRGRADALDRPLSEALTRVQRAHGLQDKGWLNNETRAVLDRSPAAARDEIRQNLRRWLLLPPIATERYVLVNIPAYRLTLYHGRQPDLSMKVIVGRPDWPTPELATYIKALKVNPDWTPTDNIVREELLPAQRRDSGYLARHGFSALVSQDGSWVKMSLAELDWSRGSGVRLVQAPGPGNALGRLKFEMPNRFDVYLHDTPDKTLFGEAGRALSHGCIRLAEPERLAESLGWRLPEHQQTRILPASGELPVYLVYFTTWVNDEDRLVFSPDIYRKNGDV</sequence>
<name>A0ABP6VC15_9GAMM</name>
<dbReference type="InterPro" id="IPR005490">
    <property type="entry name" value="LD_TPept_cat_dom"/>
</dbReference>
<evidence type="ECO:0000313" key="9">
    <source>
        <dbReference type="EMBL" id="GAA3532961.1"/>
    </source>
</evidence>
<evidence type="ECO:0000313" key="10">
    <source>
        <dbReference type="Proteomes" id="UP001500795"/>
    </source>
</evidence>
<evidence type="ECO:0000256" key="2">
    <source>
        <dbReference type="ARBA" id="ARBA00005992"/>
    </source>
</evidence>
<evidence type="ECO:0000256" key="7">
    <source>
        <dbReference type="PROSITE-ProRule" id="PRU01373"/>
    </source>
</evidence>
<keyword evidence="4 7" id="KW-0133">Cell shape</keyword>
<dbReference type="Gene3D" id="1.10.101.10">
    <property type="entry name" value="PGBD-like superfamily/PGBD"/>
    <property type="match status" value="1"/>
</dbReference>
<evidence type="ECO:0000256" key="1">
    <source>
        <dbReference type="ARBA" id="ARBA00004752"/>
    </source>
</evidence>
<evidence type="ECO:0000256" key="3">
    <source>
        <dbReference type="ARBA" id="ARBA00022679"/>
    </source>
</evidence>
<dbReference type="PROSITE" id="PS52029">
    <property type="entry name" value="LD_TPASE"/>
    <property type="match status" value="1"/>
</dbReference>
<dbReference type="InterPro" id="IPR052905">
    <property type="entry name" value="LD-transpeptidase_YkuD-like"/>
</dbReference>
<dbReference type="Pfam" id="PF03734">
    <property type="entry name" value="YkuD"/>
    <property type="match status" value="1"/>
</dbReference>
<proteinExistence type="inferred from homology"/>
<dbReference type="SUPFAM" id="SSF47090">
    <property type="entry name" value="PGBD-like"/>
    <property type="match status" value="1"/>
</dbReference>
<evidence type="ECO:0000259" key="8">
    <source>
        <dbReference type="PROSITE" id="PS52029"/>
    </source>
</evidence>